<dbReference type="Proteomes" id="UP000570010">
    <property type="component" value="Unassembled WGS sequence"/>
</dbReference>
<feature type="transmembrane region" description="Helical" evidence="5">
    <location>
        <begin position="104"/>
        <end position="126"/>
    </location>
</feature>
<evidence type="ECO:0000256" key="4">
    <source>
        <dbReference type="ARBA" id="ARBA00023136"/>
    </source>
</evidence>
<keyword evidence="2 5" id="KW-0812">Transmembrane</keyword>
<keyword evidence="4 5" id="KW-0472">Membrane</keyword>
<evidence type="ECO:0000256" key="5">
    <source>
        <dbReference type="RuleBase" id="RU361157"/>
    </source>
</evidence>
<evidence type="ECO:0000256" key="2">
    <source>
        <dbReference type="ARBA" id="ARBA00022692"/>
    </source>
</evidence>
<organism evidence="8 9">
    <name type="scientific">Bacillus aquiflavi</name>
    <dbReference type="NCBI Taxonomy" id="2672567"/>
    <lineage>
        <taxon>Bacteria</taxon>
        <taxon>Bacillati</taxon>
        <taxon>Bacillota</taxon>
        <taxon>Bacilli</taxon>
        <taxon>Bacillales</taxon>
        <taxon>Bacillaceae</taxon>
        <taxon>Bacillus</taxon>
    </lineage>
</organism>
<comment type="caution">
    <text evidence="8">The sequence shown here is derived from an EMBL/GenBank/DDBJ whole genome shotgun (WGS) entry which is preliminary data.</text>
</comment>
<gene>
    <name evidence="8" type="ORF">G4D64_04285</name>
    <name evidence="7" type="ORF">H1Z61_04320</name>
</gene>
<feature type="transmembrane region" description="Helical" evidence="5">
    <location>
        <begin position="175"/>
        <end position="202"/>
    </location>
</feature>
<feature type="transmembrane region" description="Helical" evidence="5">
    <location>
        <begin position="222"/>
        <end position="245"/>
    </location>
</feature>
<proteinExistence type="inferred from homology"/>
<accession>A0A6B3VWQ9</accession>
<name>A0A6B3VWQ9_9BACI</name>
<dbReference type="PROSITE" id="PS51012">
    <property type="entry name" value="ABC_TM2"/>
    <property type="match status" value="1"/>
</dbReference>
<feature type="transmembrane region" description="Helical" evidence="5">
    <location>
        <begin position="138"/>
        <end position="163"/>
    </location>
</feature>
<evidence type="ECO:0000313" key="7">
    <source>
        <dbReference type="EMBL" id="MBA4536387.1"/>
    </source>
</evidence>
<dbReference type="AlphaFoldDB" id="A0A6B3VWQ9"/>
<evidence type="ECO:0000259" key="6">
    <source>
        <dbReference type="PROSITE" id="PS51012"/>
    </source>
</evidence>
<evidence type="ECO:0000313" key="9">
    <source>
        <dbReference type="Proteomes" id="UP000472971"/>
    </source>
</evidence>
<dbReference type="GO" id="GO:0140359">
    <property type="term" value="F:ABC-type transporter activity"/>
    <property type="evidence" value="ECO:0007669"/>
    <property type="project" value="InterPro"/>
</dbReference>
<protein>
    <recommendedName>
        <fullName evidence="5">Transport permease protein</fullName>
    </recommendedName>
</protein>
<dbReference type="PANTHER" id="PTHR43027">
    <property type="entry name" value="DOXORUBICIN RESISTANCE ABC TRANSPORTER PERMEASE PROTEIN DRRC-RELATED"/>
    <property type="match status" value="1"/>
</dbReference>
<dbReference type="RefSeq" id="WP_163240464.1">
    <property type="nucleotide sequence ID" value="NZ_JAAIWN010000006.1"/>
</dbReference>
<keyword evidence="9" id="KW-1185">Reference proteome</keyword>
<dbReference type="GO" id="GO:0005886">
    <property type="term" value="C:plasma membrane"/>
    <property type="evidence" value="ECO:0007669"/>
    <property type="project" value="UniProtKB-SubCell"/>
</dbReference>
<sequence>MNHFFRVFYVNLLTHLKQSFARSTFKFIIIIQPILYSLLLLLMSLKSSTAFMGEYIVISAGIMTLWSSIIFSSAGDIERERFMGTLESIYSSPTDFRLIMLGKVSANVVLGMMSMIISYLFISILFNIKVQLANPMLFFLSFLLSIVSFILLSLLLASLFTLSKNARLLMNCLEYPIYILCGIVFPLDLIPVSIRWIGYILSPTWSVELLRMTMTGAISYKNVFSNLTALIVLSLLYLIAILVTYKKVDKVTRINGKLGVH</sequence>
<evidence type="ECO:0000313" key="8">
    <source>
        <dbReference type="EMBL" id="NEY80755.1"/>
    </source>
</evidence>
<keyword evidence="3 5" id="KW-1133">Transmembrane helix</keyword>
<dbReference type="InterPro" id="IPR047817">
    <property type="entry name" value="ABC2_TM_bact-type"/>
</dbReference>
<feature type="transmembrane region" description="Helical" evidence="5">
    <location>
        <begin position="25"/>
        <end position="43"/>
    </location>
</feature>
<feature type="transmembrane region" description="Helical" evidence="5">
    <location>
        <begin position="55"/>
        <end position="74"/>
    </location>
</feature>
<dbReference type="PANTHER" id="PTHR43027:SF1">
    <property type="entry name" value="DOXORUBICIN RESISTANCE ABC TRANSPORTER PERMEASE PROTEIN DRRC-RELATED"/>
    <property type="match status" value="1"/>
</dbReference>
<dbReference type="EMBL" id="JAAIWN010000006">
    <property type="protein sequence ID" value="NEY80755.1"/>
    <property type="molecule type" value="Genomic_DNA"/>
</dbReference>
<keyword evidence="5" id="KW-0813">Transport</keyword>
<dbReference type="InterPro" id="IPR052902">
    <property type="entry name" value="ABC-2_transporter"/>
</dbReference>
<reference evidence="8 9" key="1">
    <citation type="submission" date="2020-02" db="EMBL/GenBank/DDBJ databases">
        <title>Bacillus aquiflavi sp. nov., isolated from yellow water of strong flavor Chinese baijiu in Yibin region of China.</title>
        <authorList>
            <person name="Xie J."/>
        </authorList>
    </citation>
    <scope>NUCLEOTIDE SEQUENCE [LARGE SCALE GENOMIC DNA]</scope>
    <source>
        <strain evidence="8 9">3H-10</strain>
    </source>
</reference>
<dbReference type="InterPro" id="IPR013525">
    <property type="entry name" value="ABC2_TM"/>
</dbReference>
<comment type="similarity">
    <text evidence="5">Belongs to the ABC-2 integral membrane protein family.</text>
</comment>
<dbReference type="EMBL" id="JACEIO010000006">
    <property type="protein sequence ID" value="MBA4536387.1"/>
    <property type="molecule type" value="Genomic_DNA"/>
</dbReference>
<evidence type="ECO:0000256" key="3">
    <source>
        <dbReference type="ARBA" id="ARBA00022989"/>
    </source>
</evidence>
<dbReference type="Pfam" id="PF01061">
    <property type="entry name" value="ABC2_membrane"/>
    <property type="match status" value="1"/>
</dbReference>
<evidence type="ECO:0000313" key="10">
    <source>
        <dbReference type="Proteomes" id="UP000570010"/>
    </source>
</evidence>
<comment type="subcellular location">
    <subcellularLocation>
        <location evidence="5">Cell membrane</location>
        <topology evidence="5">Multi-pass membrane protein</topology>
    </subcellularLocation>
    <subcellularLocation>
        <location evidence="1">Membrane</location>
        <topology evidence="1">Multi-pass membrane protein</topology>
    </subcellularLocation>
</comment>
<reference evidence="7 10" key="2">
    <citation type="submission" date="2020-07" db="EMBL/GenBank/DDBJ databases">
        <authorList>
            <person name="Feng H."/>
        </authorList>
    </citation>
    <scope>NUCLEOTIDE SEQUENCE [LARGE SCALE GENOMIC DNA]</scope>
    <source>
        <strain evidence="10">s-12</strain>
        <strain evidence="7">S-12</strain>
    </source>
</reference>
<feature type="domain" description="ABC transmembrane type-2" evidence="6">
    <location>
        <begin position="18"/>
        <end position="248"/>
    </location>
</feature>
<evidence type="ECO:0000256" key="1">
    <source>
        <dbReference type="ARBA" id="ARBA00004141"/>
    </source>
</evidence>
<dbReference type="Proteomes" id="UP000472971">
    <property type="component" value="Unassembled WGS sequence"/>
</dbReference>
<keyword evidence="5" id="KW-1003">Cell membrane</keyword>